<evidence type="ECO:0000313" key="2">
    <source>
        <dbReference type="Proteomes" id="UP000235659"/>
    </source>
</evidence>
<evidence type="ECO:0000313" key="1">
    <source>
        <dbReference type="EMBL" id="PMS21501.1"/>
    </source>
</evidence>
<organism evidence="1 2">
    <name type="scientific">Paraburkholderia rhynchosiae</name>
    <dbReference type="NCBI Taxonomy" id="487049"/>
    <lineage>
        <taxon>Bacteria</taxon>
        <taxon>Pseudomonadati</taxon>
        <taxon>Pseudomonadota</taxon>
        <taxon>Betaproteobacteria</taxon>
        <taxon>Burkholderiales</taxon>
        <taxon>Burkholderiaceae</taxon>
        <taxon>Paraburkholderia</taxon>
    </lineage>
</organism>
<keyword evidence="2" id="KW-1185">Reference proteome</keyword>
<reference evidence="1 2" key="1">
    <citation type="submission" date="2018-01" db="EMBL/GenBank/DDBJ databases">
        <title>Whole genome analyses suggest that Burkholderia sensu lato contains two further novel genera in the rhizoxinica-symbiotica group Mycetohabitans gen. nov., and Trinickia gen. nov.: implications for the evolution of diazotrophy and nodulation in the Burkholderiaceae.</title>
        <authorList>
            <person name="Estrada-de los Santos P."/>
            <person name="Palmer M."/>
            <person name="Chavez-Ramirez B."/>
            <person name="Beukes C."/>
            <person name="Steenkamp E.T."/>
            <person name="Hirsch A.M."/>
            <person name="Manyaka P."/>
            <person name="Maluk M."/>
            <person name="Lafos M."/>
            <person name="Crook M."/>
            <person name="Gross E."/>
            <person name="Simon M.F."/>
            <person name="Bueno dos Reis Junior F."/>
            <person name="Poole P.S."/>
            <person name="Venter S.N."/>
            <person name="James E.K."/>
        </authorList>
    </citation>
    <scope>NUCLEOTIDE SEQUENCE [LARGE SCALE GENOMIC DNA]</scope>
    <source>
        <strain evidence="1 2">WSM 3937</strain>
    </source>
</reference>
<accession>A0ABX4UUF0</accession>
<proteinExistence type="predicted"/>
<gene>
    <name evidence="1" type="ORF">C0Z16_33860</name>
</gene>
<protein>
    <submittedName>
        <fullName evidence="1">Uncharacterized protein</fullName>
    </submittedName>
</protein>
<sequence length="68" mass="7476">MIAIIHLSSSWSRGVESIEQTDFGAFERESCESVAGPCHEYFTELTTQSNDALLDTLGISQGARFFST</sequence>
<comment type="caution">
    <text evidence="1">The sequence shown here is derived from an EMBL/GenBank/DDBJ whole genome shotgun (WGS) entry which is preliminary data.</text>
</comment>
<name>A0ABX4UUF0_9BURK</name>
<dbReference type="EMBL" id="PNXY01000048">
    <property type="protein sequence ID" value="PMS21501.1"/>
    <property type="molecule type" value="Genomic_DNA"/>
</dbReference>
<dbReference type="Proteomes" id="UP000235659">
    <property type="component" value="Unassembled WGS sequence"/>
</dbReference>